<evidence type="ECO:0000259" key="3">
    <source>
        <dbReference type="PROSITE" id="PS50234"/>
    </source>
</evidence>
<dbReference type="PROSITE" id="PS50234">
    <property type="entry name" value="VWFA"/>
    <property type="match status" value="1"/>
</dbReference>
<accession>A0A1V8YF07</accession>
<dbReference type="STRING" id="112904.BH747_03850"/>
<feature type="compositionally biased region" description="Polar residues" evidence="1">
    <location>
        <begin position="624"/>
        <end position="658"/>
    </location>
</feature>
<evidence type="ECO:0000256" key="1">
    <source>
        <dbReference type="SAM" id="MobiDB-lite"/>
    </source>
</evidence>
<dbReference type="CDD" id="cd00198">
    <property type="entry name" value="vWFA"/>
    <property type="match status" value="1"/>
</dbReference>
<evidence type="ECO:0000256" key="2">
    <source>
        <dbReference type="SAM" id="Phobius"/>
    </source>
</evidence>
<evidence type="ECO:0000313" key="4">
    <source>
        <dbReference type="EMBL" id="OQO71138.1"/>
    </source>
</evidence>
<feature type="transmembrane region" description="Helical" evidence="2">
    <location>
        <begin position="690"/>
        <end position="708"/>
    </location>
</feature>
<organism evidence="4 5">
    <name type="scientific">Enterococcus villorum</name>
    <dbReference type="NCBI Taxonomy" id="112904"/>
    <lineage>
        <taxon>Bacteria</taxon>
        <taxon>Bacillati</taxon>
        <taxon>Bacillota</taxon>
        <taxon>Bacilli</taxon>
        <taxon>Lactobacillales</taxon>
        <taxon>Enterococcaceae</taxon>
        <taxon>Enterococcus</taxon>
    </lineage>
</organism>
<dbReference type="SUPFAM" id="SSF53300">
    <property type="entry name" value="vWA-like"/>
    <property type="match status" value="1"/>
</dbReference>
<gene>
    <name evidence="4" type="ORF">BH747_03850</name>
</gene>
<dbReference type="Gene3D" id="3.40.50.410">
    <property type="entry name" value="von Willebrand factor, type A domain"/>
    <property type="match status" value="1"/>
</dbReference>
<keyword evidence="2" id="KW-1133">Transmembrane helix</keyword>
<dbReference type="OrthoDB" id="2056845at2"/>
<dbReference type="Pfam" id="PF00092">
    <property type="entry name" value="VWA"/>
    <property type="match status" value="1"/>
</dbReference>
<feature type="compositionally biased region" description="Low complexity" evidence="1">
    <location>
        <begin position="583"/>
        <end position="623"/>
    </location>
</feature>
<dbReference type="AlphaFoldDB" id="A0A1V8YF07"/>
<dbReference type="InterPro" id="IPR036465">
    <property type="entry name" value="vWFA_dom_sf"/>
</dbReference>
<dbReference type="Pfam" id="PF21426">
    <property type="entry name" value="GBS104-like_Ig"/>
    <property type="match status" value="1"/>
</dbReference>
<reference evidence="4 5" key="1">
    <citation type="journal article" date="2017" name="BMC Microbiol.">
        <title>Comparative genomics of Enterococcus spp. isolated from bovine feces.</title>
        <authorList>
            <person name="Beukers A.G."/>
            <person name="Zaheer R."/>
            <person name="Goji N."/>
            <person name="Amoako K.K."/>
            <person name="Chaves A.V."/>
            <person name="Ward M.P."/>
            <person name="McAllister T.A."/>
        </authorList>
    </citation>
    <scope>NUCLEOTIDE SEQUENCE [LARGE SCALE GENOMIC DNA]</scope>
    <source>
        <strain evidence="4 5">F1129D 143</strain>
    </source>
</reference>
<sequence>MRKSREKYMLSVILIFGLIIFLIGLTAKVSFAQTYDFNYTDANGQYLTNGKSEGNTHNYDYGQAPEASFDEENYVNYGDKAYVKKSVKETEATQGLFDVTLDVKGNQIGTPIDLVLVIDYSSSMNGEKLVNTLKGLQQFEYELTDSLANGNIRVGIVAYNRFVYTTNGFSTDTDYLENFLKNTAESHSGTFIQKGLIEGQRTLLEQSRPEAEKILIHIGDNSANRSYLPAVGATEYPNNGEIMDYNGYHTANYVQDFQTNSEKYYTTSSSSSDANAIPVSSSVVTDATLGTIVSIKNSGLQCYSIATAPSARGEYIGRNIATEPQNYLTTDENLNGLGSALTEIANHIDKTIPNGTITDPMGENILLQGAGSFDEQAYQLIGWRKNDQGVWEKAEDVLENVSVSEANQTITVKNIALGANERITLTYQVRLNTEMADFKGETWYLCNGRTTLAPESGEELLDFPIPSIKAPVIDLHLTKKWENVPVSEIPEAIQYVIHRNNVVDPANWQSSDILSLTKQVGYQATLKEIPVENKNVVLPKYNNHGEDFIYQIEEVNVPDGFESTLSSEGNTFVLTNTKKETEPSTTEPSTTEPTTESSTPEPSTTETSTSESSTTEPSITESSATGSNIVVSNTEGSNQMSTSTVAGTTVNTSTVDSSMSEKNKPLRIASTHLEDSKEDQLPKTNDGQSSLPAFLGTILVGLTGWYFIRKIS</sequence>
<dbReference type="EMBL" id="MJEA01000002">
    <property type="protein sequence ID" value="OQO71138.1"/>
    <property type="molecule type" value="Genomic_DNA"/>
</dbReference>
<feature type="domain" description="VWFA" evidence="3">
    <location>
        <begin position="113"/>
        <end position="348"/>
    </location>
</feature>
<dbReference type="SUPFAM" id="SSF49478">
    <property type="entry name" value="Cna protein B-type domain"/>
    <property type="match status" value="1"/>
</dbReference>
<dbReference type="SMART" id="SM00327">
    <property type="entry name" value="VWA"/>
    <property type="match status" value="1"/>
</dbReference>
<protein>
    <submittedName>
        <fullName evidence="4">Peptidase</fullName>
    </submittedName>
</protein>
<dbReference type="RefSeq" id="WP_081182734.1">
    <property type="nucleotide sequence ID" value="NZ_MJEA01000002.1"/>
</dbReference>
<evidence type="ECO:0000313" key="5">
    <source>
        <dbReference type="Proteomes" id="UP000192477"/>
    </source>
</evidence>
<dbReference type="Gene3D" id="2.60.40.2110">
    <property type="match status" value="1"/>
</dbReference>
<dbReference type="InterPro" id="IPR002035">
    <property type="entry name" value="VWF_A"/>
</dbReference>
<dbReference type="Proteomes" id="UP000192477">
    <property type="component" value="Unassembled WGS sequence"/>
</dbReference>
<proteinExistence type="predicted"/>
<comment type="caution">
    <text evidence="4">The sequence shown here is derived from an EMBL/GenBank/DDBJ whole genome shotgun (WGS) entry which is preliminary data.</text>
</comment>
<keyword evidence="2" id="KW-0472">Membrane</keyword>
<name>A0A1V8YF07_9ENTE</name>
<dbReference type="InterPro" id="IPR049319">
    <property type="entry name" value="GBS104-like_Ig"/>
</dbReference>
<keyword evidence="2" id="KW-0812">Transmembrane</keyword>
<feature type="region of interest" description="Disordered" evidence="1">
    <location>
        <begin position="574"/>
        <end position="663"/>
    </location>
</feature>
<dbReference type="NCBIfam" id="TIGR01167">
    <property type="entry name" value="LPXTG_anchor"/>
    <property type="match status" value="1"/>
</dbReference>